<dbReference type="PRINTS" id="PR00081">
    <property type="entry name" value="GDHRDH"/>
</dbReference>
<dbReference type="RefSeq" id="XP_070916357.1">
    <property type="nucleotide sequence ID" value="XM_071060256.1"/>
</dbReference>
<accession>A0ABQ0GA27</accession>
<reference evidence="3 4" key="1">
    <citation type="submission" date="2024-09" db="EMBL/GenBank/DDBJ databases">
        <title>Itraconazole resistance in Madurella fahalii resulting from another homologue of gene encoding cytochrome P450 14-alpha sterol demethylase (CYP51).</title>
        <authorList>
            <person name="Yoshioka I."/>
            <person name="Fahal A.H."/>
            <person name="Kaneko S."/>
            <person name="Yaguchi T."/>
        </authorList>
    </citation>
    <scope>NUCLEOTIDE SEQUENCE [LARGE SCALE GENOMIC DNA]</scope>
    <source>
        <strain evidence="3 4">IFM 68171</strain>
    </source>
</reference>
<evidence type="ECO:0000256" key="2">
    <source>
        <dbReference type="ARBA" id="ARBA00023002"/>
    </source>
</evidence>
<proteinExistence type="inferred from homology"/>
<comment type="similarity">
    <text evidence="1">Belongs to the short-chain dehydrogenases/reductases (SDR) family.</text>
</comment>
<dbReference type="GeneID" id="98175579"/>
<organism evidence="3 4">
    <name type="scientific">Madurella fahalii</name>
    <dbReference type="NCBI Taxonomy" id="1157608"/>
    <lineage>
        <taxon>Eukaryota</taxon>
        <taxon>Fungi</taxon>
        <taxon>Dikarya</taxon>
        <taxon>Ascomycota</taxon>
        <taxon>Pezizomycotina</taxon>
        <taxon>Sordariomycetes</taxon>
        <taxon>Sordariomycetidae</taxon>
        <taxon>Sordariales</taxon>
        <taxon>Sordariales incertae sedis</taxon>
        <taxon>Madurella</taxon>
    </lineage>
</organism>
<sequence length="336" mass="36815">MQSILQKTTGLGPKPVQPDDLNGRVAVVVGGAFGIGFEVSRALANAGCRVIMVNRKQDQGEDAMATITAESPGASVDWKECDMGNLKQVREVFSALRREGALDRLDFLVLSAGINTNEYGTDADGIERHFGVNYLGQFYVVNQLWPVLRKTSKMPGVPPPRVVFEASEMHRTAPSNVHFASLDEINDPSLGPTELYGRTKLALILLAKYGLASKVIKENADNIYALSVHPGAVNTAMQQQWKDAYPGLTGKVLTWAMLAFGRDVKQGSYSALWALTDPKIEKENMNGFYFNDPDKVGKESAQASDEKLGIALWDLSHRIIKEKLGEDALVDWKACD</sequence>
<dbReference type="CDD" id="cd05327">
    <property type="entry name" value="retinol-DH_like_SDR_c_like"/>
    <property type="match status" value="1"/>
</dbReference>
<gene>
    <name evidence="3" type="ORF">MFIFM68171_04836</name>
</gene>
<keyword evidence="4" id="KW-1185">Reference proteome</keyword>
<evidence type="ECO:0000313" key="3">
    <source>
        <dbReference type="EMBL" id="GAB1314626.1"/>
    </source>
</evidence>
<protein>
    <submittedName>
        <fullName evidence="3">Uncharacterized protein</fullName>
    </submittedName>
</protein>
<evidence type="ECO:0000256" key="1">
    <source>
        <dbReference type="ARBA" id="ARBA00006484"/>
    </source>
</evidence>
<name>A0ABQ0GA27_9PEZI</name>
<dbReference type="EMBL" id="BAAFSV010000002">
    <property type="protein sequence ID" value="GAB1314626.1"/>
    <property type="molecule type" value="Genomic_DNA"/>
</dbReference>
<dbReference type="Gene3D" id="3.40.50.720">
    <property type="entry name" value="NAD(P)-binding Rossmann-like Domain"/>
    <property type="match status" value="1"/>
</dbReference>
<dbReference type="Proteomes" id="UP001628179">
    <property type="component" value="Unassembled WGS sequence"/>
</dbReference>
<evidence type="ECO:0000313" key="4">
    <source>
        <dbReference type="Proteomes" id="UP001628179"/>
    </source>
</evidence>
<dbReference type="Pfam" id="PF00106">
    <property type="entry name" value="adh_short"/>
    <property type="match status" value="1"/>
</dbReference>
<dbReference type="InterPro" id="IPR002347">
    <property type="entry name" value="SDR_fam"/>
</dbReference>
<dbReference type="PANTHER" id="PTHR24320">
    <property type="entry name" value="RETINOL DEHYDROGENASE"/>
    <property type="match status" value="1"/>
</dbReference>
<comment type="caution">
    <text evidence="3">The sequence shown here is derived from an EMBL/GenBank/DDBJ whole genome shotgun (WGS) entry which is preliminary data.</text>
</comment>
<dbReference type="InterPro" id="IPR036291">
    <property type="entry name" value="NAD(P)-bd_dom_sf"/>
</dbReference>
<dbReference type="SUPFAM" id="SSF51735">
    <property type="entry name" value="NAD(P)-binding Rossmann-fold domains"/>
    <property type="match status" value="1"/>
</dbReference>
<keyword evidence="2" id="KW-0560">Oxidoreductase</keyword>
<dbReference type="PANTHER" id="PTHR24320:SF281">
    <property type="entry name" value="SHORT CHAIN DEHYDROGENASE_REDUCTASE FAMILY PROTEIN (AFU_ORTHOLOGUE AFUA_5G14310)"/>
    <property type="match status" value="1"/>
</dbReference>